<dbReference type="EMBL" id="RBEE01000023">
    <property type="protein sequence ID" value="RNL52501.1"/>
    <property type="molecule type" value="Genomic_DNA"/>
</dbReference>
<evidence type="ECO:0000313" key="2">
    <source>
        <dbReference type="EMBL" id="RNL52501.1"/>
    </source>
</evidence>
<protein>
    <submittedName>
        <fullName evidence="2">Uncharacterized protein</fullName>
    </submittedName>
</protein>
<gene>
    <name evidence="2" type="ORF">D7004_13205</name>
</gene>
<evidence type="ECO:0000313" key="3">
    <source>
        <dbReference type="Proteomes" id="UP000274046"/>
    </source>
</evidence>
<dbReference type="OrthoDB" id="751263at2"/>
<evidence type="ECO:0000256" key="1">
    <source>
        <dbReference type="SAM" id="Coils"/>
    </source>
</evidence>
<accession>A0A3N0BTV7</accession>
<dbReference type="Proteomes" id="UP000274046">
    <property type="component" value="Unassembled WGS sequence"/>
</dbReference>
<sequence>MRKAYFKSRKAFSLSQHPYDIGTALGLWKSYDDNHFLLKIYNIDEVNLADYYNYHMSYSLENNITTEENFYRYVWQIVKNRIKHFEQQNPFSTSHSMHVNNLHKLQQFQKYLHSIDKWNARPQNIVIAEKDELIIQQKREINKLKEKLNQLSHYEVAQKIRIEEDHLATVVDLIKQMRELKLPSGRLLLRCDNKSPYSKMISKYFSNGGKDIPTETTRNYFVEKKGDVSTKGTAVRTVQQLFKIIRIENKK</sequence>
<dbReference type="AlphaFoldDB" id="A0A3N0BTV7"/>
<dbReference type="RefSeq" id="WP_123206304.1">
    <property type="nucleotide sequence ID" value="NZ_RBEE01000023.1"/>
</dbReference>
<reference evidence="2 3" key="1">
    <citation type="submission" date="2018-10" db="EMBL/GenBank/DDBJ databases">
        <title>Genome sequencing of Pedobacter jejuensis TNB23.</title>
        <authorList>
            <person name="Cho Y.-J."/>
            <person name="Cho A."/>
            <person name="Kim O.-S."/>
        </authorList>
    </citation>
    <scope>NUCLEOTIDE SEQUENCE [LARGE SCALE GENOMIC DNA]</scope>
    <source>
        <strain evidence="2 3">TNB23</strain>
    </source>
</reference>
<proteinExistence type="predicted"/>
<organism evidence="2 3">
    <name type="scientific">Pedobacter jejuensis</name>
    <dbReference type="NCBI Taxonomy" id="1268550"/>
    <lineage>
        <taxon>Bacteria</taxon>
        <taxon>Pseudomonadati</taxon>
        <taxon>Bacteroidota</taxon>
        <taxon>Sphingobacteriia</taxon>
        <taxon>Sphingobacteriales</taxon>
        <taxon>Sphingobacteriaceae</taxon>
        <taxon>Pedobacter</taxon>
    </lineage>
</organism>
<comment type="caution">
    <text evidence="2">The sequence shown here is derived from an EMBL/GenBank/DDBJ whole genome shotgun (WGS) entry which is preliminary data.</text>
</comment>
<name>A0A3N0BTV7_9SPHI</name>
<keyword evidence="1" id="KW-0175">Coiled coil</keyword>
<feature type="coiled-coil region" evidence="1">
    <location>
        <begin position="127"/>
        <end position="154"/>
    </location>
</feature>
<keyword evidence="3" id="KW-1185">Reference proteome</keyword>